<dbReference type="Proteomes" id="UP000649617">
    <property type="component" value="Unassembled WGS sequence"/>
</dbReference>
<sequence length="435" mass="48231">MHFTVTRTRSPDKVGYESVGVIEKRGPTTLEITELPIKKWTQDYKEAVLQPMLSTDGPGTGQIEDFKECHTEVTVHFIITVTEEQMKAHEYIGLEKSFKLRSSLSTNNMIFFDKDGKIKRYADERNILEEFAELRLEYYHKRKAHLVKVLRIEAEILAAKARFIQEVIDEKLKVKNRKKDVLIEDLRKHGFKTLREITEGEEVDASEGSQGKAWEYLLGMPIWSLTAERVANLLAQLKEKQAELHKLECTAPEELWETDLNEILTELNALEARGRAALAEEKVAQKRAALSSAQASKKAKTAVSSAPLPTPALGPGQLSTTALAEMQERQLKLTLSEFPGLFNDMVPKKPPPPPGLEKLTRSAAAAGKAEEGAEEGEETVKPRAKAFFEKKARGTDPKAKAKGKAAKGARARGRGAGGRGAKAKAVKGVRGRGKK</sequence>
<dbReference type="GO" id="GO:0003918">
    <property type="term" value="F:DNA topoisomerase type II (double strand cut, ATP-hydrolyzing) activity"/>
    <property type="evidence" value="ECO:0007669"/>
    <property type="project" value="UniProtKB-EC"/>
</dbReference>
<dbReference type="EMBL" id="CAJNIZ010000447">
    <property type="protein sequence ID" value="CAE7162205.1"/>
    <property type="molecule type" value="Genomic_DNA"/>
</dbReference>
<evidence type="ECO:0000256" key="3">
    <source>
        <dbReference type="ARBA" id="ARBA00011080"/>
    </source>
</evidence>
<protein>
    <recommendedName>
        <fullName evidence="4">DNA topoisomerase (ATP-hydrolyzing)</fullName>
        <ecNumber evidence="4">5.6.2.2</ecNumber>
    </recommendedName>
</protein>
<dbReference type="InterPro" id="IPR013760">
    <property type="entry name" value="Topo_IIA-like_dom_sf"/>
</dbReference>
<comment type="catalytic activity">
    <reaction evidence="1">
        <text>ATP-dependent breakage, passage and rejoining of double-stranded DNA.</text>
        <dbReference type="EC" id="5.6.2.2"/>
    </reaction>
</comment>
<dbReference type="GO" id="GO:0000712">
    <property type="term" value="P:resolution of meiotic recombination intermediates"/>
    <property type="evidence" value="ECO:0007669"/>
    <property type="project" value="TreeGrafter"/>
</dbReference>
<comment type="cofactor">
    <cofactor evidence="2">
        <name>Mg(2+)</name>
        <dbReference type="ChEBI" id="CHEBI:18420"/>
    </cofactor>
</comment>
<proteinExistence type="inferred from homology"/>
<keyword evidence="6" id="KW-0067">ATP-binding</keyword>
<dbReference type="Pfam" id="PF00521">
    <property type="entry name" value="DNA_topoisoIV"/>
    <property type="match status" value="1"/>
</dbReference>
<evidence type="ECO:0000256" key="8">
    <source>
        <dbReference type="ARBA" id="ARBA00023125"/>
    </source>
</evidence>
<evidence type="ECO:0000256" key="12">
    <source>
        <dbReference type="SAM" id="MobiDB-lite"/>
    </source>
</evidence>
<feature type="region of interest" description="Disordered" evidence="12">
    <location>
        <begin position="343"/>
        <end position="435"/>
    </location>
</feature>
<dbReference type="SMART" id="SM00434">
    <property type="entry name" value="TOP4c"/>
    <property type="match status" value="1"/>
</dbReference>
<dbReference type="GO" id="GO:0005524">
    <property type="term" value="F:ATP binding"/>
    <property type="evidence" value="ECO:0007669"/>
    <property type="project" value="UniProtKB-KW"/>
</dbReference>
<evidence type="ECO:0000256" key="11">
    <source>
        <dbReference type="SAM" id="Coils"/>
    </source>
</evidence>
<dbReference type="GO" id="GO:0003677">
    <property type="term" value="F:DNA binding"/>
    <property type="evidence" value="ECO:0007669"/>
    <property type="project" value="UniProtKB-UniRule"/>
</dbReference>
<dbReference type="InterPro" id="IPR001154">
    <property type="entry name" value="TopoII_euk"/>
</dbReference>
<dbReference type="PROSITE" id="PS52040">
    <property type="entry name" value="TOPO_IIA"/>
    <property type="match status" value="1"/>
</dbReference>
<keyword evidence="15" id="KW-1185">Reference proteome</keyword>
<dbReference type="PANTHER" id="PTHR10169:SF38">
    <property type="entry name" value="DNA TOPOISOMERASE 2"/>
    <property type="match status" value="1"/>
</dbReference>
<evidence type="ECO:0000256" key="10">
    <source>
        <dbReference type="PROSITE-ProRule" id="PRU01384"/>
    </source>
</evidence>
<keyword evidence="11" id="KW-0175">Coiled coil</keyword>
<dbReference type="Gene3D" id="1.10.268.10">
    <property type="entry name" value="Topoisomerase, domain 3"/>
    <property type="match status" value="1"/>
</dbReference>
<dbReference type="EC" id="5.6.2.2" evidence="4"/>
<feature type="compositionally biased region" description="Low complexity" evidence="12">
    <location>
        <begin position="294"/>
        <end position="306"/>
    </location>
</feature>
<evidence type="ECO:0000256" key="1">
    <source>
        <dbReference type="ARBA" id="ARBA00000185"/>
    </source>
</evidence>
<dbReference type="AlphaFoldDB" id="A0A812INA5"/>
<dbReference type="PRINTS" id="PR01158">
    <property type="entry name" value="TOPISMRASEII"/>
</dbReference>
<evidence type="ECO:0000256" key="5">
    <source>
        <dbReference type="ARBA" id="ARBA00022741"/>
    </source>
</evidence>
<feature type="compositionally biased region" description="Basic residues" evidence="12">
    <location>
        <begin position="421"/>
        <end position="435"/>
    </location>
</feature>
<keyword evidence="9" id="KW-0413">Isomerase</keyword>
<evidence type="ECO:0000313" key="14">
    <source>
        <dbReference type="EMBL" id="CAE7162205.1"/>
    </source>
</evidence>
<dbReference type="GO" id="GO:0006265">
    <property type="term" value="P:DNA topological change"/>
    <property type="evidence" value="ECO:0007669"/>
    <property type="project" value="InterPro"/>
</dbReference>
<dbReference type="GO" id="GO:0000819">
    <property type="term" value="P:sister chromatid segregation"/>
    <property type="evidence" value="ECO:0007669"/>
    <property type="project" value="TreeGrafter"/>
</dbReference>
<dbReference type="PANTHER" id="PTHR10169">
    <property type="entry name" value="DNA TOPOISOMERASE/GYRASE"/>
    <property type="match status" value="1"/>
</dbReference>
<evidence type="ECO:0000313" key="15">
    <source>
        <dbReference type="Proteomes" id="UP000649617"/>
    </source>
</evidence>
<accession>A0A812INA5</accession>
<dbReference type="InterPro" id="IPR013757">
    <property type="entry name" value="Topo_IIA_A_a_sf"/>
</dbReference>
<dbReference type="OrthoDB" id="448840at2759"/>
<evidence type="ECO:0000256" key="6">
    <source>
        <dbReference type="ARBA" id="ARBA00022840"/>
    </source>
</evidence>
<feature type="domain" description="Topo IIA-type catalytic" evidence="13">
    <location>
        <begin position="1"/>
        <end position="260"/>
    </location>
</feature>
<dbReference type="FunFam" id="3.30.1360.40:FF:000003">
    <property type="entry name" value="DNA topoisomerase 2"/>
    <property type="match status" value="1"/>
</dbReference>
<reference evidence="14" key="1">
    <citation type="submission" date="2021-02" db="EMBL/GenBank/DDBJ databases">
        <authorList>
            <person name="Dougan E. K."/>
            <person name="Rhodes N."/>
            <person name="Thang M."/>
            <person name="Chan C."/>
        </authorList>
    </citation>
    <scope>NUCLEOTIDE SEQUENCE</scope>
</reference>
<feature type="region of interest" description="Disordered" evidence="12">
    <location>
        <begin position="294"/>
        <end position="313"/>
    </location>
</feature>
<dbReference type="InterPro" id="IPR050634">
    <property type="entry name" value="DNA_Topoisomerase_II"/>
</dbReference>
<evidence type="ECO:0000256" key="2">
    <source>
        <dbReference type="ARBA" id="ARBA00001946"/>
    </source>
</evidence>
<feature type="compositionally biased region" description="Basic and acidic residues" evidence="12">
    <location>
        <begin position="378"/>
        <end position="399"/>
    </location>
</feature>
<keyword evidence="5" id="KW-0547">Nucleotide-binding</keyword>
<dbReference type="InterPro" id="IPR002205">
    <property type="entry name" value="Topo_IIA_dom_A"/>
</dbReference>
<organism evidence="14 15">
    <name type="scientific">Symbiodinium pilosum</name>
    <name type="common">Dinoflagellate</name>
    <dbReference type="NCBI Taxonomy" id="2952"/>
    <lineage>
        <taxon>Eukaryota</taxon>
        <taxon>Sar</taxon>
        <taxon>Alveolata</taxon>
        <taxon>Dinophyceae</taxon>
        <taxon>Suessiales</taxon>
        <taxon>Symbiodiniaceae</taxon>
        <taxon>Symbiodinium</taxon>
    </lineage>
</organism>
<gene>
    <name evidence="14" type="primary">TOP2A</name>
    <name evidence="14" type="ORF">SPIL2461_LOCUS553</name>
</gene>
<evidence type="ECO:0000259" key="13">
    <source>
        <dbReference type="PROSITE" id="PS52040"/>
    </source>
</evidence>
<comment type="caution">
    <text evidence="10">Lacks conserved residue(s) required for the propagation of feature annotation.</text>
</comment>
<name>A0A812INA5_SYMPI</name>
<evidence type="ECO:0000256" key="7">
    <source>
        <dbReference type="ARBA" id="ARBA00023029"/>
    </source>
</evidence>
<evidence type="ECO:0000256" key="9">
    <source>
        <dbReference type="ARBA" id="ARBA00023235"/>
    </source>
</evidence>
<dbReference type="Gene3D" id="3.30.1360.40">
    <property type="match status" value="1"/>
</dbReference>
<comment type="similarity">
    <text evidence="3">Belongs to the type II topoisomerase family.</text>
</comment>
<evidence type="ECO:0000256" key="4">
    <source>
        <dbReference type="ARBA" id="ARBA00012895"/>
    </source>
</evidence>
<keyword evidence="8 10" id="KW-0238">DNA-binding</keyword>
<comment type="caution">
    <text evidence="14">The sequence shown here is derived from an EMBL/GenBank/DDBJ whole genome shotgun (WGS) entry which is preliminary data.</text>
</comment>
<dbReference type="SUPFAM" id="SSF56719">
    <property type="entry name" value="Type II DNA topoisomerase"/>
    <property type="match status" value="1"/>
</dbReference>
<keyword evidence="7" id="KW-0799">Topoisomerase</keyword>
<feature type="coiled-coil region" evidence="11">
    <location>
        <begin position="230"/>
        <end position="280"/>
    </location>
</feature>
<feature type="compositionally biased region" description="Basic residues" evidence="12">
    <location>
        <begin position="400"/>
        <end position="413"/>
    </location>
</feature>
<dbReference type="GO" id="GO:0005634">
    <property type="term" value="C:nucleus"/>
    <property type="evidence" value="ECO:0007669"/>
    <property type="project" value="TreeGrafter"/>
</dbReference>